<dbReference type="STRING" id="1121324.CLIT_23c03940"/>
<feature type="domain" description="Semialdehyde dehydrogenase NAD-binding" evidence="9">
    <location>
        <begin position="3"/>
        <end position="143"/>
    </location>
</feature>
<dbReference type="OrthoDB" id="9801289at2"/>
<evidence type="ECO:0000256" key="3">
    <source>
        <dbReference type="ARBA" id="ARBA00022605"/>
    </source>
</evidence>
<dbReference type="CDD" id="cd17895">
    <property type="entry name" value="AGPR_1_N"/>
    <property type="match status" value="1"/>
</dbReference>
<keyword evidence="2 7" id="KW-0055">Arginine biosynthesis</keyword>
<evidence type="ECO:0000256" key="5">
    <source>
        <dbReference type="ARBA" id="ARBA00023002"/>
    </source>
</evidence>
<dbReference type="InterPro" id="IPR058924">
    <property type="entry name" value="AGPR_dimerisation_dom"/>
</dbReference>
<dbReference type="GO" id="GO:0003942">
    <property type="term" value="F:N-acetyl-gamma-glutamyl-phosphate reductase activity"/>
    <property type="evidence" value="ECO:0007669"/>
    <property type="project" value="UniProtKB-UniRule"/>
</dbReference>
<dbReference type="EMBL" id="JJMM01000026">
    <property type="protein sequence ID" value="KDR94121.1"/>
    <property type="molecule type" value="Genomic_DNA"/>
</dbReference>
<accession>A0A069RAS7</accession>
<dbReference type="EC" id="1.2.1.38" evidence="7"/>
<comment type="pathway">
    <text evidence="1 7">Amino-acid biosynthesis; L-arginine biosynthesis; N(2)-acetyl-L-ornithine from L-glutamate: step 3/4.</text>
</comment>
<gene>
    <name evidence="7 10" type="primary">argC</name>
    <name evidence="10" type="ORF">CLIT_23c03940</name>
</gene>
<dbReference type="FunFam" id="3.30.360.10:FF:000014">
    <property type="entry name" value="N-acetyl-gamma-glutamyl-phosphate reductase"/>
    <property type="match status" value="1"/>
</dbReference>
<comment type="function">
    <text evidence="7">Catalyzes the NADPH-dependent reduction of N-acetyl-5-glutamyl phosphate to yield N-acetyl-L-glutamate 5-semialdehyde.</text>
</comment>
<keyword evidence="3 7" id="KW-0028">Amino-acid biosynthesis</keyword>
<keyword evidence="5 7" id="KW-0560">Oxidoreductase</keyword>
<evidence type="ECO:0000313" key="11">
    <source>
        <dbReference type="Proteomes" id="UP000027946"/>
    </source>
</evidence>
<feature type="active site" evidence="7 8">
    <location>
        <position position="151"/>
    </location>
</feature>
<dbReference type="InterPro" id="IPR023013">
    <property type="entry name" value="AGPR_AS"/>
</dbReference>
<reference evidence="10 11" key="1">
    <citation type="submission" date="2014-03" db="EMBL/GenBank/DDBJ databases">
        <title>Genome sequence of Clostridium litorale W6, DSM 5388.</title>
        <authorList>
            <person name="Poehlein A."/>
            <person name="Jagirdar A."/>
            <person name="Khonsari B."/>
            <person name="Chibani C.M."/>
            <person name="Gutierrez Gutierrez D.A."/>
            <person name="Davydova E."/>
            <person name="Alghaithi H.S."/>
            <person name="Nair K.P."/>
            <person name="Dhamotharan K."/>
            <person name="Chandran L."/>
            <person name="G W."/>
            <person name="Daniel R."/>
        </authorList>
    </citation>
    <scope>NUCLEOTIDE SEQUENCE [LARGE SCALE GENOMIC DNA]</scope>
    <source>
        <strain evidence="10 11">W6</strain>
    </source>
</reference>
<dbReference type="CDD" id="cd23934">
    <property type="entry name" value="AGPR_1_C"/>
    <property type="match status" value="1"/>
</dbReference>
<comment type="similarity">
    <text evidence="7">Belongs to the NAGSA dehydrogenase family. Type 1 subfamily.</text>
</comment>
<dbReference type="HAMAP" id="MF_00150">
    <property type="entry name" value="ArgC_type1"/>
    <property type="match status" value="1"/>
</dbReference>
<evidence type="ECO:0000256" key="8">
    <source>
        <dbReference type="PROSITE-ProRule" id="PRU10010"/>
    </source>
</evidence>
<dbReference type="GO" id="GO:0051287">
    <property type="term" value="F:NAD binding"/>
    <property type="evidence" value="ECO:0007669"/>
    <property type="project" value="InterPro"/>
</dbReference>
<dbReference type="UniPathway" id="UPA00068">
    <property type="reaction ID" value="UER00108"/>
</dbReference>
<dbReference type="AlphaFoldDB" id="A0A069RAS7"/>
<keyword evidence="4 7" id="KW-0521">NADP</keyword>
<keyword evidence="11" id="KW-1185">Reference proteome</keyword>
<organism evidence="10 11">
    <name type="scientific">Peptoclostridium litorale DSM 5388</name>
    <dbReference type="NCBI Taxonomy" id="1121324"/>
    <lineage>
        <taxon>Bacteria</taxon>
        <taxon>Bacillati</taxon>
        <taxon>Bacillota</taxon>
        <taxon>Clostridia</taxon>
        <taxon>Peptostreptococcales</taxon>
        <taxon>Peptoclostridiaceae</taxon>
        <taxon>Peptoclostridium</taxon>
    </lineage>
</organism>
<evidence type="ECO:0000256" key="7">
    <source>
        <dbReference type="HAMAP-Rule" id="MF_00150"/>
    </source>
</evidence>
<protein>
    <recommendedName>
        <fullName evidence="7">N-acetyl-gamma-glutamyl-phosphate reductase</fullName>
        <shortName evidence="7">AGPR</shortName>
        <ecNumber evidence="7">1.2.1.38</ecNumber>
    </recommendedName>
    <alternativeName>
        <fullName evidence="7">N-acetyl-glutamate semialdehyde dehydrogenase</fullName>
        <shortName evidence="7">NAGSA dehydrogenase</shortName>
    </alternativeName>
</protein>
<dbReference type="Gene3D" id="3.40.50.720">
    <property type="entry name" value="NAD(P)-binding Rossmann-like Domain"/>
    <property type="match status" value="1"/>
</dbReference>
<keyword evidence="7" id="KW-0963">Cytoplasm</keyword>
<evidence type="ECO:0000256" key="6">
    <source>
        <dbReference type="ARBA" id="ARBA00050557"/>
    </source>
</evidence>
<dbReference type="Proteomes" id="UP000027946">
    <property type="component" value="Unassembled WGS sequence"/>
</dbReference>
<evidence type="ECO:0000313" key="10">
    <source>
        <dbReference type="EMBL" id="KDR94121.1"/>
    </source>
</evidence>
<dbReference type="eggNOG" id="COG0002">
    <property type="taxonomic scope" value="Bacteria"/>
</dbReference>
<sequence length="345" mass="38113">MVNVGIIGSTGYAGQQLVWLLLNHPHVNIDFLSSNSYEGLKYSDIYVSYSQILDEKCISNEAAIEKTPDLDVLFCAMPHGKSMDVVKKAFESGVKVIDLSADFRLKDAQVYKQWYELDHTCADLLGTAVYGLPELHRASIKDAQIIANPGCYPTSAILGIVPILKAGLAESYPIVIDSKSGISGAGRGCDISKLYAEANESTRAYKVASHRHTPEIEQELSSLSGCDANVIFTPHIVPMNRGMLSTCYVKLNKDVDREHLLSMYKDFYKDEYFVKVLDSLPETKWVRGSNFCHIGLSYDNRTGMAVIVSAIDNLMRGAASQAVQNMNIMLDIDEKCGIDFAPMFP</sequence>
<dbReference type="PANTHER" id="PTHR32338">
    <property type="entry name" value="N-ACETYL-GAMMA-GLUTAMYL-PHOSPHATE REDUCTASE, CHLOROPLASTIC-RELATED-RELATED"/>
    <property type="match status" value="1"/>
</dbReference>
<dbReference type="GO" id="GO:0005737">
    <property type="term" value="C:cytoplasm"/>
    <property type="evidence" value="ECO:0007669"/>
    <property type="project" value="UniProtKB-SubCell"/>
</dbReference>
<dbReference type="PROSITE" id="PS01224">
    <property type="entry name" value="ARGC"/>
    <property type="match status" value="1"/>
</dbReference>
<dbReference type="Gene3D" id="3.30.360.10">
    <property type="entry name" value="Dihydrodipicolinate Reductase, domain 2"/>
    <property type="match status" value="1"/>
</dbReference>
<dbReference type="InterPro" id="IPR050085">
    <property type="entry name" value="AGPR"/>
</dbReference>
<name>A0A069RAS7_PEPLI</name>
<dbReference type="InterPro" id="IPR000706">
    <property type="entry name" value="AGPR_type-1"/>
</dbReference>
<dbReference type="SMART" id="SM00859">
    <property type="entry name" value="Semialdhyde_dh"/>
    <property type="match status" value="1"/>
</dbReference>
<dbReference type="SUPFAM" id="SSF55347">
    <property type="entry name" value="Glyceraldehyde-3-phosphate dehydrogenase-like, C-terminal domain"/>
    <property type="match status" value="1"/>
</dbReference>
<comment type="caution">
    <text evidence="10">The sequence shown here is derived from an EMBL/GenBank/DDBJ whole genome shotgun (WGS) entry which is preliminary data.</text>
</comment>
<evidence type="ECO:0000259" key="9">
    <source>
        <dbReference type="SMART" id="SM00859"/>
    </source>
</evidence>
<proteinExistence type="inferred from homology"/>
<comment type="subcellular location">
    <subcellularLocation>
        <location evidence="7">Cytoplasm</location>
    </subcellularLocation>
</comment>
<dbReference type="Pfam" id="PF01118">
    <property type="entry name" value="Semialdhyde_dh"/>
    <property type="match status" value="1"/>
</dbReference>
<evidence type="ECO:0000256" key="2">
    <source>
        <dbReference type="ARBA" id="ARBA00022571"/>
    </source>
</evidence>
<comment type="catalytic activity">
    <reaction evidence="6 7">
        <text>N-acetyl-L-glutamate 5-semialdehyde + phosphate + NADP(+) = N-acetyl-L-glutamyl 5-phosphate + NADPH + H(+)</text>
        <dbReference type="Rhea" id="RHEA:21588"/>
        <dbReference type="ChEBI" id="CHEBI:15378"/>
        <dbReference type="ChEBI" id="CHEBI:29123"/>
        <dbReference type="ChEBI" id="CHEBI:43474"/>
        <dbReference type="ChEBI" id="CHEBI:57783"/>
        <dbReference type="ChEBI" id="CHEBI:57936"/>
        <dbReference type="ChEBI" id="CHEBI:58349"/>
        <dbReference type="EC" id="1.2.1.38"/>
    </reaction>
</comment>
<dbReference type="PANTHER" id="PTHR32338:SF10">
    <property type="entry name" value="N-ACETYL-GAMMA-GLUTAMYL-PHOSPHATE REDUCTASE, CHLOROPLASTIC-RELATED"/>
    <property type="match status" value="1"/>
</dbReference>
<dbReference type="NCBIfam" id="TIGR01850">
    <property type="entry name" value="argC"/>
    <property type="match status" value="1"/>
</dbReference>
<dbReference type="GO" id="GO:0070401">
    <property type="term" value="F:NADP+ binding"/>
    <property type="evidence" value="ECO:0007669"/>
    <property type="project" value="InterPro"/>
</dbReference>
<dbReference type="RefSeq" id="WP_038268028.1">
    <property type="nucleotide sequence ID" value="NZ_FSRH01000003.1"/>
</dbReference>
<dbReference type="Pfam" id="PF22698">
    <property type="entry name" value="Semialdhyde_dhC_1"/>
    <property type="match status" value="1"/>
</dbReference>
<dbReference type="SUPFAM" id="SSF51735">
    <property type="entry name" value="NAD(P)-binding Rossmann-fold domains"/>
    <property type="match status" value="1"/>
</dbReference>
<evidence type="ECO:0000256" key="1">
    <source>
        <dbReference type="ARBA" id="ARBA00004862"/>
    </source>
</evidence>
<dbReference type="InterPro" id="IPR036291">
    <property type="entry name" value="NAD(P)-bd_dom_sf"/>
</dbReference>
<dbReference type="InterPro" id="IPR000534">
    <property type="entry name" value="Semialdehyde_DH_NAD-bd"/>
</dbReference>
<dbReference type="GO" id="GO:0006526">
    <property type="term" value="P:L-arginine biosynthetic process"/>
    <property type="evidence" value="ECO:0007669"/>
    <property type="project" value="UniProtKB-UniRule"/>
</dbReference>
<evidence type="ECO:0000256" key="4">
    <source>
        <dbReference type="ARBA" id="ARBA00022857"/>
    </source>
</evidence>